<reference evidence="1" key="1">
    <citation type="submission" date="2014-09" db="EMBL/GenBank/DDBJ databases">
        <authorList>
            <person name="Magalhaes I.L.F."/>
            <person name="Oliveira U."/>
            <person name="Santos F.R."/>
            <person name="Vidigal T.H.D.A."/>
            <person name="Brescovit A.D."/>
            <person name="Santos A.J."/>
        </authorList>
    </citation>
    <scope>NUCLEOTIDE SEQUENCE</scope>
    <source>
        <tissue evidence="1">Shoot tissue taken approximately 20 cm above the soil surface</tissue>
    </source>
</reference>
<dbReference type="EMBL" id="GBRH01202547">
    <property type="protein sequence ID" value="JAD95348.1"/>
    <property type="molecule type" value="Transcribed_RNA"/>
</dbReference>
<accession>A0A0A9E8H4</accession>
<evidence type="ECO:0000313" key="1">
    <source>
        <dbReference type="EMBL" id="JAD95348.1"/>
    </source>
</evidence>
<organism evidence="1">
    <name type="scientific">Arundo donax</name>
    <name type="common">Giant reed</name>
    <name type="synonym">Donax arundinaceus</name>
    <dbReference type="NCBI Taxonomy" id="35708"/>
    <lineage>
        <taxon>Eukaryota</taxon>
        <taxon>Viridiplantae</taxon>
        <taxon>Streptophyta</taxon>
        <taxon>Embryophyta</taxon>
        <taxon>Tracheophyta</taxon>
        <taxon>Spermatophyta</taxon>
        <taxon>Magnoliopsida</taxon>
        <taxon>Liliopsida</taxon>
        <taxon>Poales</taxon>
        <taxon>Poaceae</taxon>
        <taxon>PACMAD clade</taxon>
        <taxon>Arundinoideae</taxon>
        <taxon>Arundineae</taxon>
        <taxon>Arundo</taxon>
    </lineage>
</organism>
<name>A0A0A9E8H4_ARUDO</name>
<proteinExistence type="predicted"/>
<reference evidence="1" key="2">
    <citation type="journal article" date="2015" name="Data Brief">
        <title>Shoot transcriptome of the giant reed, Arundo donax.</title>
        <authorList>
            <person name="Barrero R.A."/>
            <person name="Guerrero F.D."/>
            <person name="Moolhuijzen P."/>
            <person name="Goolsby J.A."/>
            <person name="Tidwell J."/>
            <person name="Bellgard S.E."/>
            <person name="Bellgard M.I."/>
        </authorList>
    </citation>
    <scope>NUCLEOTIDE SEQUENCE</scope>
    <source>
        <tissue evidence="1">Shoot tissue taken approximately 20 cm above the soil surface</tissue>
    </source>
</reference>
<sequence>MTESSNTSHRKAVSATQNQLVQQGSHRMRFSSFSSLNSRITFLRHSRQNLFLSNLYVSFSMKSSSFIRRSDDLVSSPSADQKSTSVSHERWAVCRAHISLAPYPLL</sequence>
<protein>
    <submittedName>
        <fullName evidence="1">Uncharacterized protein</fullName>
    </submittedName>
</protein>
<dbReference type="AlphaFoldDB" id="A0A0A9E8H4"/>